<protein>
    <submittedName>
        <fullName evidence="1">Uncharacterized protein</fullName>
    </submittedName>
</protein>
<evidence type="ECO:0000313" key="1">
    <source>
        <dbReference type="EMBL" id="VBB29615.1"/>
    </source>
</evidence>
<dbReference type="Proteomes" id="UP000276991">
    <property type="component" value="Unassembled WGS sequence"/>
</dbReference>
<dbReference type="AlphaFoldDB" id="A0A498SLL4"/>
<evidence type="ECO:0000313" key="2">
    <source>
        <dbReference type="Proteomes" id="UP000276991"/>
    </source>
</evidence>
<name>A0A498SLL4_ACAVI</name>
<reference evidence="1 2" key="1">
    <citation type="submission" date="2018-08" db="EMBL/GenBank/DDBJ databases">
        <authorList>
            <person name="Laetsch R D."/>
            <person name="Stevens L."/>
            <person name="Kumar S."/>
            <person name="Blaxter L. M."/>
        </authorList>
    </citation>
    <scope>NUCLEOTIDE SEQUENCE [LARGE SCALE GENOMIC DNA]</scope>
</reference>
<keyword evidence="2" id="KW-1185">Reference proteome</keyword>
<accession>A0A498SLL4</accession>
<gene>
    <name evidence="1" type="ORF">NAV_LOCUS4415</name>
</gene>
<organism evidence="1 2">
    <name type="scientific">Acanthocheilonema viteae</name>
    <name type="common">Filarial nematode worm</name>
    <name type="synonym">Dipetalonema viteae</name>
    <dbReference type="NCBI Taxonomy" id="6277"/>
    <lineage>
        <taxon>Eukaryota</taxon>
        <taxon>Metazoa</taxon>
        <taxon>Ecdysozoa</taxon>
        <taxon>Nematoda</taxon>
        <taxon>Chromadorea</taxon>
        <taxon>Rhabditida</taxon>
        <taxon>Spirurina</taxon>
        <taxon>Spiruromorpha</taxon>
        <taxon>Filarioidea</taxon>
        <taxon>Onchocercidae</taxon>
        <taxon>Acanthocheilonema</taxon>
    </lineage>
</organism>
<sequence length="175" mass="20385">YKQFSPKGSLGFGKDFKDQNARVIRFRVFSIDRNQHIMNPADIESRASVFLALSGVKYALVNMMVTDNKYLVRNIAVLIIFRVQDNKRPAKHKQSMNFTHFRPLLRCSGLPCFLHNRDRRPLHEREAYLGKREITNGRRDSDMKHERGPSRLTTFTSLQFENREIRKLCLSVGSG</sequence>
<proteinExistence type="predicted"/>
<dbReference type="EMBL" id="UPTC01000655">
    <property type="protein sequence ID" value="VBB29615.1"/>
    <property type="molecule type" value="Genomic_DNA"/>
</dbReference>
<feature type="non-terminal residue" evidence="1">
    <location>
        <position position="1"/>
    </location>
</feature>